<dbReference type="EMBL" id="LQOW01000025">
    <property type="protein sequence ID" value="ORV59158.1"/>
    <property type="molecule type" value="Genomic_DNA"/>
</dbReference>
<protein>
    <submittedName>
        <fullName evidence="1">Uncharacterized protein</fullName>
    </submittedName>
</protein>
<dbReference type="OrthoDB" id="9851383at2"/>
<proteinExistence type="predicted"/>
<dbReference type="RefSeq" id="WP_085198191.1">
    <property type="nucleotide sequence ID" value="NZ_JACKVI010000014.1"/>
</dbReference>
<dbReference type="AlphaFoldDB" id="A0A1X1UR54"/>
<dbReference type="Proteomes" id="UP000194000">
    <property type="component" value="Unassembled WGS sequence"/>
</dbReference>
<organism evidence="1 2">
    <name type="scientific">Mycobacterium fragae</name>
    <dbReference type="NCBI Taxonomy" id="1260918"/>
    <lineage>
        <taxon>Bacteria</taxon>
        <taxon>Bacillati</taxon>
        <taxon>Actinomycetota</taxon>
        <taxon>Actinomycetes</taxon>
        <taxon>Mycobacteriales</taxon>
        <taxon>Mycobacteriaceae</taxon>
        <taxon>Mycobacterium</taxon>
    </lineage>
</organism>
<accession>A0A1X1UR54</accession>
<name>A0A1X1UR54_9MYCO</name>
<dbReference type="STRING" id="1260918.AWC06_17435"/>
<gene>
    <name evidence="1" type="ORF">AWC06_17435</name>
</gene>
<evidence type="ECO:0000313" key="2">
    <source>
        <dbReference type="Proteomes" id="UP000194000"/>
    </source>
</evidence>
<keyword evidence="2" id="KW-1185">Reference proteome</keyword>
<evidence type="ECO:0000313" key="1">
    <source>
        <dbReference type="EMBL" id="ORV59158.1"/>
    </source>
</evidence>
<sequence>MPGAIVMSLNSLALAVAEHDPQRARDLLNESLHLSGKPGEEISSGLLTACLVAGRLRDWQLTLTLTARTMYVWRWYVTPLQAAPCFALCARAFAENRPEVAGVLQGAAYAIFRYASRMPQGASPSERAPADINDNFVLAALRETGHLVAAALGEQRARELRGEGAAMTMDEATSYALANIDRKLLAGPVIDQVRRTASCPTPD</sequence>
<comment type="caution">
    <text evidence="1">The sequence shown here is derived from an EMBL/GenBank/DDBJ whole genome shotgun (WGS) entry which is preliminary data.</text>
</comment>
<reference evidence="1 2" key="1">
    <citation type="submission" date="2016-01" db="EMBL/GenBank/DDBJ databases">
        <title>The new phylogeny of the genus Mycobacterium.</title>
        <authorList>
            <person name="Tarcisio F."/>
            <person name="Conor M."/>
            <person name="Antonella G."/>
            <person name="Elisabetta G."/>
            <person name="Giulia F.S."/>
            <person name="Sara T."/>
            <person name="Anna F."/>
            <person name="Clotilde B."/>
            <person name="Roberto B."/>
            <person name="Veronica D.S."/>
            <person name="Fabio R."/>
            <person name="Monica P."/>
            <person name="Olivier J."/>
            <person name="Enrico T."/>
            <person name="Nicola S."/>
        </authorList>
    </citation>
    <scope>NUCLEOTIDE SEQUENCE [LARGE SCALE GENOMIC DNA]</scope>
    <source>
        <strain evidence="1 2">DSM 45731</strain>
    </source>
</reference>